<dbReference type="OrthoDB" id="410307at2759"/>
<sequence>MSTYSNNFRSANRDPKPISRPLPRHHLFSPLQSRHNSDPAKSGLNILDLIEVWREDVLRASQRLNEQVHWLSPLKLSEPVSQQQPHSPFAQSWTEPGLGRDKSWPWMDETPIFSSSPAFDVSSQSTARARQSLNAFDPIESQGWPSFPSWDLSAAAARDVSLVNEAHAGIYKGKLTPQSLHSCTIASVTSQGQYHTQTHIPYRVGQRFSFPTRSTSVVPHQGSTSFGSVRTTFDTFTSPGPMLQVPIGSGLATTPVPVSDLRNLPPASLDYSSNTPSCTTPSEWQHGPAVQPLNSFFPNSSSVVPPTTAPRGVVYDKKGAPAQPAPFNRKSELYKTEMCRNWEEKGYCFYKE</sequence>
<proteinExistence type="predicted"/>
<evidence type="ECO:0000256" key="2">
    <source>
        <dbReference type="SAM" id="MobiDB-lite"/>
    </source>
</evidence>
<keyword evidence="1" id="KW-0863">Zinc-finger</keyword>
<keyword evidence="1" id="KW-0862">Zinc</keyword>
<name>A0A4U7KUZ2_9BASI</name>
<evidence type="ECO:0000313" key="5">
    <source>
        <dbReference type="Proteomes" id="UP000306050"/>
    </source>
</evidence>
<dbReference type="InterPro" id="IPR000571">
    <property type="entry name" value="Znf_CCCH"/>
</dbReference>
<dbReference type="PROSITE" id="PS50103">
    <property type="entry name" value="ZF_C3H1"/>
    <property type="match status" value="1"/>
</dbReference>
<comment type="caution">
    <text evidence="4">The sequence shown here is derived from an EMBL/GenBank/DDBJ whole genome shotgun (WGS) entry which is preliminary data.</text>
</comment>
<evidence type="ECO:0000259" key="3">
    <source>
        <dbReference type="PROSITE" id="PS50103"/>
    </source>
</evidence>
<feature type="region of interest" description="Disordered" evidence="2">
    <location>
        <begin position="1"/>
        <end position="40"/>
    </location>
</feature>
<accession>A0A4U7KUZ2</accession>
<dbReference type="EMBL" id="SRRM01000016">
    <property type="protein sequence ID" value="TKY86802.1"/>
    <property type="molecule type" value="Genomic_DNA"/>
</dbReference>
<dbReference type="AlphaFoldDB" id="A0A4U7KUZ2"/>
<dbReference type="KEGG" id="sgra:EX895_004443"/>
<gene>
    <name evidence="4" type="ORF">EX895_004443</name>
</gene>
<protein>
    <recommendedName>
        <fullName evidence="3">C3H1-type domain-containing protein</fullName>
    </recommendedName>
</protein>
<dbReference type="Gene3D" id="4.10.1000.10">
    <property type="entry name" value="Zinc finger, CCCH-type"/>
    <property type="match status" value="1"/>
</dbReference>
<keyword evidence="1" id="KW-0479">Metal-binding</keyword>
<feature type="zinc finger region" description="C3H1-type" evidence="1">
    <location>
        <begin position="333"/>
        <end position="352"/>
    </location>
</feature>
<feature type="domain" description="C3H1-type" evidence="3">
    <location>
        <begin position="333"/>
        <end position="352"/>
    </location>
</feature>
<dbReference type="GeneID" id="40727338"/>
<evidence type="ECO:0000256" key="1">
    <source>
        <dbReference type="PROSITE-ProRule" id="PRU00723"/>
    </source>
</evidence>
<keyword evidence="5" id="KW-1185">Reference proteome</keyword>
<dbReference type="RefSeq" id="XP_029738787.1">
    <property type="nucleotide sequence ID" value="XM_029885037.1"/>
</dbReference>
<organism evidence="4 5">
    <name type="scientific">Sporisorium graminicola</name>
    <dbReference type="NCBI Taxonomy" id="280036"/>
    <lineage>
        <taxon>Eukaryota</taxon>
        <taxon>Fungi</taxon>
        <taxon>Dikarya</taxon>
        <taxon>Basidiomycota</taxon>
        <taxon>Ustilaginomycotina</taxon>
        <taxon>Ustilaginomycetes</taxon>
        <taxon>Ustilaginales</taxon>
        <taxon>Ustilaginaceae</taxon>
        <taxon>Sporisorium</taxon>
    </lineage>
</organism>
<dbReference type="GO" id="GO:0008270">
    <property type="term" value="F:zinc ion binding"/>
    <property type="evidence" value="ECO:0007669"/>
    <property type="project" value="UniProtKB-KW"/>
</dbReference>
<dbReference type="Proteomes" id="UP000306050">
    <property type="component" value="Chromosome SGRAM_3"/>
</dbReference>
<evidence type="ECO:0000313" key="4">
    <source>
        <dbReference type="EMBL" id="TKY86802.1"/>
    </source>
</evidence>
<reference evidence="4 5" key="1">
    <citation type="submission" date="2019-05" db="EMBL/GenBank/DDBJ databases">
        <title>Sporisorium graminicola CBS 10092 draft sequencing and annotation.</title>
        <authorList>
            <person name="Solano-Gonzalez S."/>
            <person name="Caddick M.X."/>
            <person name="Darby A."/>
        </authorList>
    </citation>
    <scope>NUCLEOTIDE SEQUENCE [LARGE SCALE GENOMIC DNA]</scope>
    <source>
        <strain evidence="4 5">CBS 10092</strain>
    </source>
</reference>
<feature type="compositionally biased region" description="Polar residues" evidence="2">
    <location>
        <begin position="1"/>
        <end position="10"/>
    </location>
</feature>